<gene>
    <name evidence="2" type="ORF">CD33_12300</name>
</gene>
<protein>
    <submittedName>
        <fullName evidence="2">Uncharacterized protein</fullName>
    </submittedName>
</protein>
<dbReference type="RefSeq" id="WP_036201042.1">
    <property type="nucleotide sequence ID" value="NZ_AVCY01000004.1"/>
</dbReference>
<dbReference type="AlphaFoldDB" id="A0A0A3HV02"/>
<name>A0A0A3HV02_9BACL</name>
<dbReference type="EMBL" id="JPVO01000052">
    <property type="protein sequence ID" value="KGR75055.1"/>
    <property type="molecule type" value="Genomic_DNA"/>
</dbReference>
<keyword evidence="1" id="KW-0175">Coiled coil</keyword>
<evidence type="ECO:0000313" key="2">
    <source>
        <dbReference type="EMBL" id="KGR75055.1"/>
    </source>
</evidence>
<dbReference type="Proteomes" id="UP000030408">
    <property type="component" value="Unassembled WGS sequence"/>
</dbReference>
<keyword evidence="3" id="KW-1185">Reference proteome</keyword>
<reference evidence="2 3" key="1">
    <citation type="submission" date="2014-02" db="EMBL/GenBank/DDBJ databases">
        <title>Draft genome sequence of Lysinibacillus sinduriensis JCM 15800.</title>
        <authorList>
            <person name="Zhang F."/>
            <person name="Wang G."/>
            <person name="Zhang L."/>
        </authorList>
    </citation>
    <scope>NUCLEOTIDE SEQUENCE [LARGE SCALE GENOMIC DNA]</scope>
    <source>
        <strain evidence="2 3">JCM 15800</strain>
    </source>
</reference>
<evidence type="ECO:0000256" key="1">
    <source>
        <dbReference type="SAM" id="Coils"/>
    </source>
</evidence>
<feature type="coiled-coil region" evidence="1">
    <location>
        <begin position="31"/>
        <end position="93"/>
    </location>
</feature>
<organism evidence="2 3">
    <name type="scientific">Ureibacillus sinduriensis BLB-1 = JCM 15800</name>
    <dbReference type="NCBI Taxonomy" id="1384057"/>
    <lineage>
        <taxon>Bacteria</taxon>
        <taxon>Bacillati</taxon>
        <taxon>Bacillota</taxon>
        <taxon>Bacilli</taxon>
        <taxon>Bacillales</taxon>
        <taxon>Caryophanaceae</taxon>
        <taxon>Ureibacillus</taxon>
    </lineage>
</organism>
<sequence length="99" mass="11575">MGLTKNMMLEFQEAELNEYEELKDSDLNGKIENINDEITAYYEDIQEQLENLLSNDIEDEFEKDILTGSVEEITKLAISKNELLEKIARLEELGRKFNK</sequence>
<comment type="caution">
    <text evidence="2">The sequence shown here is derived from an EMBL/GenBank/DDBJ whole genome shotgun (WGS) entry which is preliminary data.</text>
</comment>
<evidence type="ECO:0000313" key="3">
    <source>
        <dbReference type="Proteomes" id="UP000030408"/>
    </source>
</evidence>
<proteinExistence type="predicted"/>
<accession>A0A0A3HV02</accession>